<accession>A0ACC1C0C8</accession>
<dbReference type="Proteomes" id="UP001164250">
    <property type="component" value="Chromosome 2"/>
</dbReference>
<protein>
    <submittedName>
        <fullName evidence="1">Uncharacterized protein</fullName>
    </submittedName>
</protein>
<sequence length="175" mass="19609">MEDLDAVFEPSVQTENEDDNSKLPETELPQPPESNPTGHSAEAWKSGLCACCNNPCNALVTVFCPCVTFGQVAEMVDEGNIKCCTSAMVYMVLCLFCFCGACKLSSTYRGKLRRKFNIHESPALDWVTHFGCECCALCQEFRELQSRGFNPCLGWKRNENKQLSMRPPTTQRMTN</sequence>
<gene>
    <name evidence="1" type="ORF">Patl1_19116</name>
</gene>
<comment type="caution">
    <text evidence="1">The sequence shown here is derived from an EMBL/GenBank/DDBJ whole genome shotgun (WGS) entry which is preliminary data.</text>
</comment>
<dbReference type="EMBL" id="CM047898">
    <property type="protein sequence ID" value="KAJ0105539.1"/>
    <property type="molecule type" value="Genomic_DNA"/>
</dbReference>
<reference evidence="2" key="1">
    <citation type="journal article" date="2023" name="G3 (Bethesda)">
        <title>Genome assembly and association tests identify interacting loci associated with vigor, precocity, and sex in interspecific pistachio rootstocks.</title>
        <authorList>
            <person name="Palmer W."/>
            <person name="Jacygrad E."/>
            <person name="Sagayaradj S."/>
            <person name="Cavanaugh K."/>
            <person name="Han R."/>
            <person name="Bertier L."/>
            <person name="Beede B."/>
            <person name="Kafkas S."/>
            <person name="Golino D."/>
            <person name="Preece J."/>
            <person name="Michelmore R."/>
        </authorList>
    </citation>
    <scope>NUCLEOTIDE SEQUENCE [LARGE SCALE GENOMIC DNA]</scope>
</reference>
<evidence type="ECO:0000313" key="2">
    <source>
        <dbReference type="Proteomes" id="UP001164250"/>
    </source>
</evidence>
<proteinExistence type="predicted"/>
<name>A0ACC1C0C8_9ROSI</name>
<keyword evidence="2" id="KW-1185">Reference proteome</keyword>
<organism evidence="1 2">
    <name type="scientific">Pistacia atlantica</name>
    <dbReference type="NCBI Taxonomy" id="434234"/>
    <lineage>
        <taxon>Eukaryota</taxon>
        <taxon>Viridiplantae</taxon>
        <taxon>Streptophyta</taxon>
        <taxon>Embryophyta</taxon>
        <taxon>Tracheophyta</taxon>
        <taxon>Spermatophyta</taxon>
        <taxon>Magnoliopsida</taxon>
        <taxon>eudicotyledons</taxon>
        <taxon>Gunneridae</taxon>
        <taxon>Pentapetalae</taxon>
        <taxon>rosids</taxon>
        <taxon>malvids</taxon>
        <taxon>Sapindales</taxon>
        <taxon>Anacardiaceae</taxon>
        <taxon>Pistacia</taxon>
    </lineage>
</organism>
<evidence type="ECO:0000313" key="1">
    <source>
        <dbReference type="EMBL" id="KAJ0105539.1"/>
    </source>
</evidence>